<proteinExistence type="predicted"/>
<evidence type="ECO:0000313" key="2">
    <source>
        <dbReference type="WBParaSite" id="L893_g25897.t1"/>
    </source>
</evidence>
<evidence type="ECO:0000313" key="1">
    <source>
        <dbReference type="Proteomes" id="UP000095287"/>
    </source>
</evidence>
<dbReference type="AlphaFoldDB" id="A0A1I7ZF25"/>
<keyword evidence="1" id="KW-1185">Reference proteome</keyword>
<dbReference type="Proteomes" id="UP000095287">
    <property type="component" value="Unplaced"/>
</dbReference>
<sequence length="144" mass="16438">MDCGARQEDVISLLSWNERDRNCEVGEKHFTAVHRFMNTGTGVNRRRARRRAGSTGLCALQIAQVRSSESFRTHLCTHSNTPPVTRDINAPSVMEYASQESQEIRKSGDQYHQSVTPYYKIHGNVALRISGKPKQRQNRVWAPR</sequence>
<reference evidence="2" key="1">
    <citation type="submission" date="2016-11" db="UniProtKB">
        <authorList>
            <consortium name="WormBaseParasite"/>
        </authorList>
    </citation>
    <scope>IDENTIFICATION</scope>
</reference>
<dbReference type="WBParaSite" id="L893_g25897.t1">
    <property type="protein sequence ID" value="L893_g25897.t1"/>
    <property type="gene ID" value="L893_g25897"/>
</dbReference>
<protein>
    <submittedName>
        <fullName evidence="2">Uncharacterized protein</fullName>
    </submittedName>
</protein>
<accession>A0A1I7ZF25</accession>
<name>A0A1I7ZF25_9BILA</name>
<organism evidence="1 2">
    <name type="scientific">Steinernema glaseri</name>
    <dbReference type="NCBI Taxonomy" id="37863"/>
    <lineage>
        <taxon>Eukaryota</taxon>
        <taxon>Metazoa</taxon>
        <taxon>Ecdysozoa</taxon>
        <taxon>Nematoda</taxon>
        <taxon>Chromadorea</taxon>
        <taxon>Rhabditida</taxon>
        <taxon>Tylenchina</taxon>
        <taxon>Panagrolaimomorpha</taxon>
        <taxon>Strongyloidoidea</taxon>
        <taxon>Steinernematidae</taxon>
        <taxon>Steinernema</taxon>
    </lineage>
</organism>